<name>A0A437S5M8_9FIRM</name>
<dbReference type="OrthoDB" id="9798386at2"/>
<organism evidence="1 2">
    <name type="scientific">Anaerosphaera multitolerans</name>
    <dbReference type="NCBI Taxonomy" id="2487351"/>
    <lineage>
        <taxon>Bacteria</taxon>
        <taxon>Bacillati</taxon>
        <taxon>Bacillota</taxon>
        <taxon>Tissierellia</taxon>
        <taxon>Tissierellales</taxon>
        <taxon>Peptoniphilaceae</taxon>
        <taxon>Anaerosphaera</taxon>
    </lineage>
</organism>
<gene>
    <name evidence="1" type="ORF">EF514_08395</name>
</gene>
<dbReference type="Proteomes" id="UP000288812">
    <property type="component" value="Unassembled WGS sequence"/>
</dbReference>
<dbReference type="AlphaFoldDB" id="A0A437S5M8"/>
<evidence type="ECO:0000313" key="1">
    <source>
        <dbReference type="EMBL" id="RVU54309.1"/>
    </source>
</evidence>
<protein>
    <submittedName>
        <fullName evidence="1">Uncharacterized protein</fullName>
    </submittedName>
</protein>
<dbReference type="EMBL" id="RLIH01000012">
    <property type="protein sequence ID" value="RVU54309.1"/>
    <property type="molecule type" value="Genomic_DNA"/>
</dbReference>
<proteinExistence type="predicted"/>
<comment type="caution">
    <text evidence="1">The sequence shown here is derived from an EMBL/GenBank/DDBJ whole genome shotgun (WGS) entry which is preliminary data.</text>
</comment>
<keyword evidence="2" id="KW-1185">Reference proteome</keyword>
<accession>A0A437S5M8</accession>
<dbReference type="RefSeq" id="WP_127724987.1">
    <property type="nucleotide sequence ID" value="NZ_RLIH01000012.1"/>
</dbReference>
<sequence length="66" mass="7750">MPSGINLTNPTFIYTKKVTKYNDTDKKIMGVDITGVYKKYKYENSDYKYVFDEGNLIIRNEEKKKG</sequence>
<reference evidence="1 2" key="1">
    <citation type="submission" date="2018-11" db="EMBL/GenBank/DDBJ databases">
        <title>Genome sequencing and assembly of Anaerosphaera sp. nov., GS7-6-2.</title>
        <authorList>
            <person name="Rettenmaier R."/>
            <person name="Liebl W."/>
            <person name="Zverlov V."/>
        </authorList>
    </citation>
    <scope>NUCLEOTIDE SEQUENCE [LARGE SCALE GENOMIC DNA]</scope>
    <source>
        <strain evidence="1 2">GS7-6-2</strain>
    </source>
</reference>
<evidence type="ECO:0000313" key="2">
    <source>
        <dbReference type="Proteomes" id="UP000288812"/>
    </source>
</evidence>